<reference evidence="2 4" key="2">
    <citation type="submission" date="2018-06" db="EMBL/GenBank/DDBJ databases">
        <authorList>
            <consortium name="Pathogen Informatics"/>
            <person name="Doyle S."/>
        </authorList>
    </citation>
    <scope>NUCLEOTIDE SEQUENCE [LARGE SCALE GENOMIC DNA]</scope>
    <source>
        <strain evidence="2 4">NCTC13028</strain>
    </source>
</reference>
<gene>
    <name evidence="2" type="ORF">NCTC13028_00717</name>
    <name evidence="1" type="ORF">SAMN05216497_103194</name>
</gene>
<organism evidence="2 4">
    <name type="scientific">Clostridium cochlearium</name>
    <dbReference type="NCBI Taxonomy" id="1494"/>
    <lineage>
        <taxon>Bacteria</taxon>
        <taxon>Bacillati</taxon>
        <taxon>Bacillota</taxon>
        <taxon>Clostridia</taxon>
        <taxon>Eubacteriales</taxon>
        <taxon>Clostridiaceae</taxon>
        <taxon>Clostridium</taxon>
    </lineage>
</organism>
<protein>
    <submittedName>
        <fullName evidence="2">Uncharacterized protein</fullName>
    </submittedName>
</protein>
<accession>A0A1G9GC21</accession>
<dbReference type="Proteomes" id="UP000250223">
    <property type="component" value="Unassembled WGS sequence"/>
</dbReference>
<proteinExistence type="predicted"/>
<dbReference type="EMBL" id="UAWC01000002">
    <property type="protein sequence ID" value="SQB33843.1"/>
    <property type="molecule type" value="Genomic_DNA"/>
</dbReference>
<evidence type="ECO:0000313" key="3">
    <source>
        <dbReference type="Proteomes" id="UP000198811"/>
    </source>
</evidence>
<dbReference type="Proteomes" id="UP000198811">
    <property type="component" value="Unassembled WGS sequence"/>
</dbReference>
<evidence type="ECO:0000313" key="1">
    <source>
        <dbReference type="EMBL" id="SDK98101.1"/>
    </source>
</evidence>
<sequence length="221" mass="26613">MLFFNKKVDKKTMNDIEEIINKYRDEFNECYAPLNALNLWYLEGNIFLDNLYNSELENFDLSLLYDYKKTTLKDCLDKHYKVRKSFFYAVNNIKQSKNFSHLDELLEFLKIKGKMFVNNYLKDFQKSSAKYKKSIEKNKLPEYRNLLVWIEDNNLNFLDKLFVYLGKYSIDLNNIVEFYTDDNIARTVLIYNEDGEIKRMNFNLSSFDAFKKLLPSKVRIE</sequence>
<dbReference type="AlphaFoldDB" id="A0A1G9GC21"/>
<keyword evidence="3" id="KW-1185">Reference proteome</keyword>
<evidence type="ECO:0000313" key="4">
    <source>
        <dbReference type="Proteomes" id="UP000250223"/>
    </source>
</evidence>
<dbReference type="RefSeq" id="WP_089864031.1">
    <property type="nucleotide sequence ID" value="NZ_FNGL01000003.1"/>
</dbReference>
<name>A0A1G9GC21_CLOCO</name>
<reference evidence="1 3" key="1">
    <citation type="submission" date="2016-10" db="EMBL/GenBank/DDBJ databases">
        <authorList>
            <person name="Varghese N."/>
            <person name="Submissions S."/>
        </authorList>
    </citation>
    <scope>NUCLEOTIDE SEQUENCE [LARGE SCALE GENOMIC DNA]</scope>
    <source>
        <strain evidence="1 3">NLAE-zl-C224</strain>
    </source>
</reference>
<dbReference type="EMBL" id="FNGL01000003">
    <property type="protein sequence ID" value="SDK98101.1"/>
    <property type="molecule type" value="Genomic_DNA"/>
</dbReference>
<dbReference type="OrthoDB" id="1894413at2"/>
<evidence type="ECO:0000313" key="2">
    <source>
        <dbReference type="EMBL" id="SQB33843.1"/>
    </source>
</evidence>